<keyword evidence="10" id="KW-0503">Monooxygenase</keyword>
<evidence type="ECO:0000256" key="4">
    <source>
        <dbReference type="ARBA" id="ARBA00022723"/>
    </source>
</evidence>
<comment type="cofactor">
    <cofactor evidence="9">
        <name>heme</name>
        <dbReference type="ChEBI" id="CHEBI:30413"/>
    </cofactor>
</comment>
<dbReference type="GO" id="GO:0020037">
    <property type="term" value="F:heme binding"/>
    <property type="evidence" value="ECO:0007669"/>
    <property type="project" value="InterPro"/>
</dbReference>
<evidence type="ECO:0000313" key="12">
    <source>
        <dbReference type="EMBL" id="PIA25955.1"/>
    </source>
</evidence>
<evidence type="ECO:0000256" key="8">
    <source>
        <dbReference type="ARBA" id="ARBA00023136"/>
    </source>
</evidence>
<keyword evidence="2 9" id="KW-0349">Heme</keyword>
<evidence type="ECO:0000256" key="11">
    <source>
        <dbReference type="SAM" id="Phobius"/>
    </source>
</evidence>
<sequence length="529" mass="60817">MASEGLSMWSDWSNYKHEYTRPAICILSAAVLILLTWYSLLTKKSRNKKVPLPPGPQGLPIVGILPFLDPNLHTYFDKLAKTYGPIFKVQLGRKLCIVLSSPSVVQEVHKDHDLIFANRDVTALGFAASYDGMDMVWSPYGQNWRMLRKICVQELLSHGRLEALYDLRRREVQKMVKQIYSNAGRPIDIGEYILATMFHLITSVLWGGTLEKEDRERVILEFGKAMDEFFKLLGTPNVSDFFPVLAKFDIQGFERKMKKICKWLDQLFDYVIDQRLRMRSGEDLNNDGKVKDFLQVLLQLKDQGDHSTTFTITHVKTLLLDMLVAATKSSSTSIEWVMTELIKHPEIMKKVQEEIEEVVGINNIVEESYIPKLNYLHAVLKEVMRLHPVAPLLIPRRPSESCTVGSYMVPEGTKIFVNVWAIHRDPECWENPLEFKPERFLNTGNDFDFKSTNFSYMPFGYGRRKCIGIPMAERMVPYLLASMLHSFDWKLPDATKLDLSETLGLELTKTIPLVAIPTPRSSERNKLYT</sequence>
<organism evidence="12 13">
    <name type="scientific">Aquilegia coerulea</name>
    <name type="common">Rocky mountain columbine</name>
    <dbReference type="NCBI Taxonomy" id="218851"/>
    <lineage>
        <taxon>Eukaryota</taxon>
        <taxon>Viridiplantae</taxon>
        <taxon>Streptophyta</taxon>
        <taxon>Embryophyta</taxon>
        <taxon>Tracheophyta</taxon>
        <taxon>Spermatophyta</taxon>
        <taxon>Magnoliopsida</taxon>
        <taxon>Ranunculales</taxon>
        <taxon>Ranunculaceae</taxon>
        <taxon>Thalictroideae</taxon>
        <taxon>Aquilegia</taxon>
    </lineage>
</organism>
<accession>A0A2G5C3X0</accession>
<comment type="subcellular location">
    <subcellularLocation>
        <location evidence="1">Membrane</location>
    </subcellularLocation>
</comment>
<dbReference type="PRINTS" id="PR00385">
    <property type="entry name" value="P450"/>
</dbReference>
<keyword evidence="6 10" id="KW-0560">Oxidoreductase</keyword>
<keyword evidence="8 11" id="KW-0472">Membrane</keyword>
<evidence type="ECO:0000256" key="7">
    <source>
        <dbReference type="ARBA" id="ARBA00023004"/>
    </source>
</evidence>
<dbReference type="Proteomes" id="UP000230069">
    <property type="component" value="Unassembled WGS sequence"/>
</dbReference>
<name>A0A2G5C3X0_AQUCA</name>
<dbReference type="Gene3D" id="1.10.630.10">
    <property type="entry name" value="Cytochrome P450"/>
    <property type="match status" value="1"/>
</dbReference>
<dbReference type="InterPro" id="IPR002401">
    <property type="entry name" value="Cyt_P450_E_grp-I"/>
</dbReference>
<evidence type="ECO:0000313" key="13">
    <source>
        <dbReference type="Proteomes" id="UP000230069"/>
    </source>
</evidence>
<evidence type="ECO:0000256" key="6">
    <source>
        <dbReference type="ARBA" id="ARBA00023002"/>
    </source>
</evidence>
<reference evidence="12 13" key="1">
    <citation type="submission" date="2017-09" db="EMBL/GenBank/DDBJ databases">
        <title>WGS assembly of Aquilegia coerulea Goldsmith.</title>
        <authorList>
            <person name="Hodges S."/>
            <person name="Kramer E."/>
            <person name="Nordborg M."/>
            <person name="Tomkins J."/>
            <person name="Borevitz J."/>
            <person name="Derieg N."/>
            <person name="Yan J."/>
            <person name="Mihaltcheva S."/>
            <person name="Hayes R.D."/>
            <person name="Rokhsar D."/>
        </authorList>
    </citation>
    <scope>NUCLEOTIDE SEQUENCE [LARGE SCALE GENOMIC DNA]</scope>
    <source>
        <strain evidence="13">cv. Goldsmith</strain>
    </source>
</reference>
<dbReference type="PRINTS" id="PR00463">
    <property type="entry name" value="EP450I"/>
</dbReference>
<dbReference type="InterPro" id="IPR036396">
    <property type="entry name" value="Cyt_P450_sf"/>
</dbReference>
<keyword evidence="7 9" id="KW-0408">Iron</keyword>
<dbReference type="GO" id="GO:0004497">
    <property type="term" value="F:monooxygenase activity"/>
    <property type="evidence" value="ECO:0007669"/>
    <property type="project" value="UniProtKB-KW"/>
</dbReference>
<dbReference type="InParanoid" id="A0A2G5C3X0"/>
<dbReference type="STRING" id="218851.A0A2G5C3X0"/>
<feature type="transmembrane region" description="Helical" evidence="11">
    <location>
        <begin position="20"/>
        <end position="41"/>
    </location>
</feature>
<dbReference type="SUPFAM" id="SSF48264">
    <property type="entry name" value="Cytochrome P450"/>
    <property type="match status" value="1"/>
</dbReference>
<dbReference type="GO" id="GO:0044550">
    <property type="term" value="P:secondary metabolite biosynthetic process"/>
    <property type="evidence" value="ECO:0007669"/>
    <property type="project" value="UniProtKB-ARBA"/>
</dbReference>
<proteinExistence type="inferred from homology"/>
<dbReference type="PANTHER" id="PTHR47951:SF7">
    <property type="entry name" value="FLAVONOID 3',5'-HYDROXYLASE-LIKE ISOFORM X1"/>
    <property type="match status" value="1"/>
</dbReference>
<dbReference type="PROSITE" id="PS00086">
    <property type="entry name" value="CYTOCHROME_P450"/>
    <property type="match status" value="1"/>
</dbReference>
<keyword evidence="3 11" id="KW-0812">Transmembrane</keyword>
<dbReference type="InterPro" id="IPR017972">
    <property type="entry name" value="Cyt_P450_CS"/>
</dbReference>
<dbReference type="GO" id="GO:0005506">
    <property type="term" value="F:iron ion binding"/>
    <property type="evidence" value="ECO:0007669"/>
    <property type="project" value="InterPro"/>
</dbReference>
<dbReference type="OrthoDB" id="2789670at2759"/>
<evidence type="ECO:0000256" key="1">
    <source>
        <dbReference type="ARBA" id="ARBA00004370"/>
    </source>
</evidence>
<keyword evidence="5 11" id="KW-1133">Transmembrane helix</keyword>
<feature type="binding site" description="axial binding residue" evidence="9">
    <location>
        <position position="466"/>
    </location>
    <ligand>
        <name>heme</name>
        <dbReference type="ChEBI" id="CHEBI:30413"/>
    </ligand>
    <ligandPart>
        <name>Fe</name>
        <dbReference type="ChEBI" id="CHEBI:18248"/>
    </ligandPart>
</feature>
<gene>
    <name evidence="12" type="ORF">AQUCO_10200017v1</name>
</gene>
<dbReference type="EMBL" id="KZ305118">
    <property type="protein sequence ID" value="PIA25955.1"/>
    <property type="molecule type" value="Genomic_DNA"/>
</dbReference>
<dbReference type="InterPro" id="IPR001128">
    <property type="entry name" value="Cyt_P450"/>
</dbReference>
<evidence type="ECO:0000256" key="5">
    <source>
        <dbReference type="ARBA" id="ARBA00022989"/>
    </source>
</evidence>
<keyword evidence="13" id="KW-1185">Reference proteome</keyword>
<dbReference type="Pfam" id="PF00067">
    <property type="entry name" value="p450"/>
    <property type="match status" value="1"/>
</dbReference>
<dbReference type="GO" id="GO:0016020">
    <property type="term" value="C:membrane"/>
    <property type="evidence" value="ECO:0007669"/>
    <property type="project" value="UniProtKB-SubCell"/>
</dbReference>
<dbReference type="AlphaFoldDB" id="A0A2G5C3X0"/>
<protein>
    <recommendedName>
        <fullName evidence="14">Cytochrome P450</fullName>
    </recommendedName>
</protein>
<dbReference type="CDD" id="cd11073">
    <property type="entry name" value="CYP76-like"/>
    <property type="match status" value="1"/>
</dbReference>
<evidence type="ECO:0000256" key="2">
    <source>
        <dbReference type="ARBA" id="ARBA00022617"/>
    </source>
</evidence>
<keyword evidence="4 9" id="KW-0479">Metal-binding</keyword>
<evidence type="ECO:0008006" key="14">
    <source>
        <dbReference type="Google" id="ProtNLM"/>
    </source>
</evidence>
<dbReference type="PANTHER" id="PTHR47951">
    <property type="entry name" value="OS08G0547900 PROTEIN"/>
    <property type="match status" value="1"/>
</dbReference>
<comment type="similarity">
    <text evidence="10">Belongs to the cytochrome P450 family.</text>
</comment>
<evidence type="ECO:0000256" key="3">
    <source>
        <dbReference type="ARBA" id="ARBA00022692"/>
    </source>
</evidence>
<dbReference type="GO" id="GO:0016705">
    <property type="term" value="F:oxidoreductase activity, acting on paired donors, with incorporation or reduction of molecular oxygen"/>
    <property type="evidence" value="ECO:0007669"/>
    <property type="project" value="InterPro"/>
</dbReference>
<dbReference type="FunFam" id="1.10.630.10:FF:000026">
    <property type="entry name" value="Cytochrome P450 82C4"/>
    <property type="match status" value="1"/>
</dbReference>
<evidence type="ECO:0000256" key="10">
    <source>
        <dbReference type="RuleBase" id="RU000461"/>
    </source>
</evidence>
<evidence type="ECO:0000256" key="9">
    <source>
        <dbReference type="PIRSR" id="PIRSR602401-1"/>
    </source>
</evidence>